<evidence type="ECO:0000313" key="2">
    <source>
        <dbReference type="Proteomes" id="UP000006892"/>
    </source>
</evidence>
<dbReference type="EMBL" id="FN563149">
    <property type="protein sequence ID" value="CBH48082.1"/>
    <property type="molecule type" value="Genomic_DNA"/>
</dbReference>
<evidence type="ECO:0008006" key="3">
    <source>
        <dbReference type="Google" id="ProtNLM"/>
    </source>
</evidence>
<gene>
    <name evidence="1" type="ordered locus">REQ_20240</name>
</gene>
<dbReference type="SUPFAM" id="SSF56399">
    <property type="entry name" value="ADP-ribosylation"/>
    <property type="match status" value="1"/>
</dbReference>
<protein>
    <recommendedName>
        <fullName evidence="3">DUF952 domain-containing protein</fullName>
    </recommendedName>
</protein>
<dbReference type="RefSeq" id="WP_013415811.1">
    <property type="nucleotide sequence ID" value="NC_014659.1"/>
</dbReference>
<dbReference type="Gene3D" id="3.20.170.20">
    <property type="entry name" value="Protein of unknown function DUF952"/>
    <property type="match status" value="1"/>
</dbReference>
<dbReference type="PANTHER" id="PTHR34129">
    <property type="entry name" value="BLR1139 PROTEIN"/>
    <property type="match status" value="1"/>
</dbReference>
<proteinExistence type="predicted"/>
<organism evidence="1">
    <name type="scientific">Rhodococcus hoagii (strain 103S)</name>
    <name type="common">Rhodococcus equi</name>
    <dbReference type="NCBI Taxonomy" id="685727"/>
    <lineage>
        <taxon>Bacteria</taxon>
        <taxon>Bacillati</taxon>
        <taxon>Actinomycetota</taxon>
        <taxon>Actinomycetes</taxon>
        <taxon>Mycobacteriales</taxon>
        <taxon>Nocardiaceae</taxon>
        <taxon>Prescottella</taxon>
    </lineage>
</organism>
<dbReference type="Pfam" id="PF06108">
    <property type="entry name" value="DUF952"/>
    <property type="match status" value="1"/>
</dbReference>
<dbReference type="InterPro" id="IPR009297">
    <property type="entry name" value="DUF952"/>
</dbReference>
<sequence>MSRAGSASDAVLVHLCSRTEWDEMRRTGHRLPPGFDVDGFVHLSTPAQVHLPANRLFAGRTDLVLLYLDPARLGAETRWEPGVPSDPASMRFPHLYGPLPAESVLEVTDYRPGADGLFPPVG</sequence>
<dbReference type="Proteomes" id="UP001154400">
    <property type="component" value="Chromosome"/>
</dbReference>
<accession>A0A3S5Y697</accession>
<dbReference type="KEGG" id="req:REQ_20240"/>
<dbReference type="PANTHER" id="PTHR34129:SF1">
    <property type="entry name" value="DUF952 DOMAIN-CONTAINING PROTEIN"/>
    <property type="match status" value="1"/>
</dbReference>
<name>A0A3S5Y697_RHOH1</name>
<reference evidence="1" key="1">
    <citation type="journal article" date="2010" name="PLoS Genet.">
        <title>The genome of a pathogenic rhodococcus: cooptive virulence underpinned by key gene acquisitions.</title>
        <authorList>
            <person name="Letek M."/>
            <person name="Gonzalez P."/>
            <person name="Macarthur I."/>
            <person name="Rodriguez H."/>
            <person name="Freeman T.C."/>
            <person name="Valero-Rello A."/>
            <person name="Blanco M."/>
            <person name="Buckley T."/>
            <person name="Cherevach I."/>
            <person name="Fahey R."/>
            <person name="Hapeshi A."/>
            <person name="Holdstock J."/>
            <person name="Leadon D."/>
            <person name="Navas J."/>
            <person name="Ocampo A."/>
            <person name="Quail M.A."/>
            <person name="Sanders M."/>
            <person name="Scortti M.M."/>
            <person name="Prescott J.F."/>
            <person name="Fogarty U."/>
            <person name="Meijer W.G."/>
            <person name="Parkhill J."/>
            <person name="Bentley S.D."/>
            <person name="Vazquez-Boland J.A."/>
        </authorList>
    </citation>
    <scope>NUCLEOTIDE SEQUENCE [LARGE SCALE GENOMIC DNA]</scope>
    <source>
        <strain evidence="1 2">103S</strain>
    </source>
</reference>
<evidence type="ECO:0000313" key="1">
    <source>
        <dbReference type="EMBL" id="CBH48082.1"/>
    </source>
</evidence>
<dbReference type="AlphaFoldDB" id="A0A3S5Y697"/>